<accession>A0AA36HLN0</accession>
<evidence type="ECO:0008006" key="4">
    <source>
        <dbReference type="Google" id="ProtNLM"/>
    </source>
</evidence>
<reference evidence="2" key="1">
    <citation type="submission" date="2023-08" db="EMBL/GenBank/DDBJ databases">
        <authorList>
            <person name="Chen Y."/>
            <person name="Shah S."/>
            <person name="Dougan E. K."/>
            <person name="Thang M."/>
            <person name="Chan C."/>
        </authorList>
    </citation>
    <scope>NUCLEOTIDE SEQUENCE</scope>
</reference>
<feature type="signal peptide" evidence="1">
    <location>
        <begin position="1"/>
        <end position="15"/>
    </location>
</feature>
<feature type="chain" id="PRO_5041461957" description="Secreted protein" evidence="1">
    <location>
        <begin position="16"/>
        <end position="85"/>
    </location>
</feature>
<dbReference type="AlphaFoldDB" id="A0AA36HLN0"/>
<dbReference type="EMBL" id="CAUJNA010000041">
    <property type="protein sequence ID" value="CAJ1370870.1"/>
    <property type="molecule type" value="Genomic_DNA"/>
</dbReference>
<protein>
    <recommendedName>
        <fullName evidence="4">Secreted protein</fullName>
    </recommendedName>
</protein>
<organism evidence="2 3">
    <name type="scientific">Effrenium voratum</name>
    <dbReference type="NCBI Taxonomy" id="2562239"/>
    <lineage>
        <taxon>Eukaryota</taxon>
        <taxon>Sar</taxon>
        <taxon>Alveolata</taxon>
        <taxon>Dinophyceae</taxon>
        <taxon>Suessiales</taxon>
        <taxon>Symbiodiniaceae</taxon>
        <taxon>Effrenium</taxon>
    </lineage>
</organism>
<comment type="caution">
    <text evidence="2">The sequence shown here is derived from an EMBL/GenBank/DDBJ whole genome shotgun (WGS) entry which is preliminary data.</text>
</comment>
<sequence length="85" mass="9269">MLWLVLALSATCGVGELPEECAPATATSASSPEPEDDHLTMFQSGVRRKQHHSAHRAVPACEQKIPSHVLNLDRRPDRLTCPGIE</sequence>
<keyword evidence="3" id="KW-1185">Reference proteome</keyword>
<name>A0AA36HLN0_9DINO</name>
<evidence type="ECO:0000313" key="3">
    <source>
        <dbReference type="Proteomes" id="UP001178507"/>
    </source>
</evidence>
<proteinExistence type="predicted"/>
<dbReference type="Proteomes" id="UP001178507">
    <property type="component" value="Unassembled WGS sequence"/>
</dbReference>
<evidence type="ECO:0000313" key="2">
    <source>
        <dbReference type="EMBL" id="CAJ1370870.1"/>
    </source>
</evidence>
<gene>
    <name evidence="2" type="ORF">EVOR1521_LOCUS1335</name>
</gene>
<evidence type="ECO:0000256" key="1">
    <source>
        <dbReference type="SAM" id="SignalP"/>
    </source>
</evidence>
<keyword evidence="1" id="KW-0732">Signal</keyword>